<evidence type="ECO:0000313" key="9">
    <source>
        <dbReference type="Proteomes" id="UP000593572"/>
    </source>
</evidence>
<evidence type="ECO:0000256" key="2">
    <source>
        <dbReference type="ARBA" id="ARBA00006134"/>
    </source>
</evidence>
<dbReference type="Proteomes" id="UP000593572">
    <property type="component" value="Unassembled WGS sequence"/>
</dbReference>
<keyword evidence="9" id="KW-1185">Reference proteome</keyword>
<keyword evidence="3" id="KW-0150">Chloroplast</keyword>
<keyword evidence="6" id="KW-0809">Transit peptide</keyword>
<dbReference type="GO" id="GO:0004392">
    <property type="term" value="F:heme oxygenase (decyclizing) activity"/>
    <property type="evidence" value="ECO:0007669"/>
    <property type="project" value="InterPro"/>
</dbReference>
<dbReference type="GO" id="GO:0015979">
    <property type="term" value="P:photosynthesis"/>
    <property type="evidence" value="ECO:0007669"/>
    <property type="project" value="UniProtKB-KW"/>
</dbReference>
<evidence type="ECO:0000313" key="8">
    <source>
        <dbReference type="EMBL" id="MBA0566364.1"/>
    </source>
</evidence>
<dbReference type="InterPro" id="IPR016053">
    <property type="entry name" value="Haem_Oase-like"/>
</dbReference>
<dbReference type="GO" id="GO:0009507">
    <property type="term" value="C:chloroplast"/>
    <property type="evidence" value="ECO:0007669"/>
    <property type="project" value="UniProtKB-SubCell"/>
</dbReference>
<dbReference type="InterPro" id="IPR002051">
    <property type="entry name" value="Haem_Oase"/>
</dbReference>
<evidence type="ECO:0000256" key="5">
    <source>
        <dbReference type="ARBA" id="ARBA00022640"/>
    </source>
</evidence>
<sequence>MDAAFNSPRFHPTASFSRSQVSFPFFSFQTQYLTLNKPPTILRCSNSSTISSTTNGNNNNMAGLPVKKKRKRYRKQYPGENEGITEEMRFVAMRLRNIKGKKVSSDSVSDSETDTENTPSDQEKEEDSETVKSGENGGDGEAETWSPTMEGFLKYLVDSKFVFNTIERIVDESDDVAYAYFRKTGLERSAGLSKDLEWFSQRDLVVPEPSNPGVSYVNYLEELAEKSAPLFLSHFYNIYFSHIAGGQVIARKVSDQLLEGTELEFYKWEGDVQESLKDVRENLNMLGEHWSRDDRNKCLKEAAKSFKFLGQINRDEDDEVFQKNEVDAGRFRLIMMEKKRVPLTSGSQLIQKKEKCAEAGAGAGDGEVKEAAQMAKTNLIVPAAILAVLLFANGITFSEEVRVLKADHKTHHHSSLNVNVKGDVLPDGSATVNNVQKAAYRTDAFRSTTPGHSPGAGH</sequence>
<keyword evidence="4" id="KW-0602">Photosynthesis</keyword>
<feature type="compositionally biased region" description="Basic residues" evidence="7">
    <location>
        <begin position="66"/>
        <end position="75"/>
    </location>
</feature>
<feature type="region of interest" description="Disordered" evidence="7">
    <location>
        <begin position="102"/>
        <end position="144"/>
    </location>
</feature>
<organism evidence="8 9">
    <name type="scientific">Gossypium lobatum</name>
    <dbReference type="NCBI Taxonomy" id="34289"/>
    <lineage>
        <taxon>Eukaryota</taxon>
        <taxon>Viridiplantae</taxon>
        <taxon>Streptophyta</taxon>
        <taxon>Embryophyta</taxon>
        <taxon>Tracheophyta</taxon>
        <taxon>Spermatophyta</taxon>
        <taxon>Magnoliopsida</taxon>
        <taxon>eudicotyledons</taxon>
        <taxon>Gunneridae</taxon>
        <taxon>Pentapetalae</taxon>
        <taxon>rosids</taxon>
        <taxon>malvids</taxon>
        <taxon>Malvales</taxon>
        <taxon>Malvaceae</taxon>
        <taxon>Malvoideae</taxon>
        <taxon>Gossypium</taxon>
    </lineage>
</organism>
<dbReference type="InterPro" id="IPR016084">
    <property type="entry name" value="Haem_Oase-like_multi-hlx"/>
</dbReference>
<reference evidence="8 9" key="1">
    <citation type="journal article" date="2019" name="Genome Biol. Evol.">
        <title>Insights into the evolution of the New World diploid cottons (Gossypium, subgenus Houzingenia) based on genome sequencing.</title>
        <authorList>
            <person name="Grover C.E."/>
            <person name="Arick M.A. 2nd"/>
            <person name="Thrash A."/>
            <person name="Conover J.L."/>
            <person name="Sanders W.S."/>
            <person name="Peterson D.G."/>
            <person name="Frelichowski J.E."/>
            <person name="Scheffler J.A."/>
            <person name="Scheffler B.E."/>
            <person name="Wendel J.F."/>
        </authorList>
    </citation>
    <scope>NUCLEOTIDE SEQUENCE [LARGE SCALE GENOMIC DNA]</scope>
    <source>
        <strain evidence="8">157</strain>
        <tissue evidence="8">Leaf</tissue>
    </source>
</reference>
<evidence type="ECO:0000256" key="6">
    <source>
        <dbReference type="ARBA" id="ARBA00022946"/>
    </source>
</evidence>
<comment type="caution">
    <text evidence="8">The sequence shown here is derived from an EMBL/GenBank/DDBJ whole genome shotgun (WGS) entry which is preliminary data.</text>
</comment>
<dbReference type="GO" id="GO:0010024">
    <property type="term" value="P:phytochromobilin biosynthetic process"/>
    <property type="evidence" value="ECO:0007669"/>
    <property type="project" value="TreeGrafter"/>
</dbReference>
<evidence type="ECO:0000256" key="3">
    <source>
        <dbReference type="ARBA" id="ARBA00022528"/>
    </source>
</evidence>
<dbReference type="InterPro" id="IPR016951">
    <property type="entry name" value="Haem_Oase_decyc_pln"/>
</dbReference>
<comment type="similarity">
    <text evidence="2">Belongs to the heme oxygenase family.</text>
</comment>
<dbReference type="GO" id="GO:0006788">
    <property type="term" value="P:heme oxidation"/>
    <property type="evidence" value="ECO:0007669"/>
    <property type="project" value="InterPro"/>
</dbReference>
<dbReference type="Pfam" id="PF01126">
    <property type="entry name" value="Heme_oxygenase"/>
    <property type="match status" value="1"/>
</dbReference>
<dbReference type="AlphaFoldDB" id="A0A7J8MP32"/>
<name>A0A7J8MP32_9ROSI</name>
<evidence type="ECO:0000256" key="4">
    <source>
        <dbReference type="ARBA" id="ARBA00022531"/>
    </source>
</evidence>
<gene>
    <name evidence="8" type="ORF">Golob_011189</name>
</gene>
<evidence type="ECO:0008006" key="10">
    <source>
        <dbReference type="Google" id="ProtNLM"/>
    </source>
</evidence>
<dbReference type="CDD" id="cd19165">
    <property type="entry name" value="HemeO"/>
    <property type="match status" value="1"/>
</dbReference>
<feature type="compositionally biased region" description="Low complexity" evidence="7">
    <location>
        <begin position="49"/>
        <end position="60"/>
    </location>
</feature>
<proteinExistence type="inferred from homology"/>
<dbReference type="SUPFAM" id="SSF48613">
    <property type="entry name" value="Heme oxygenase-like"/>
    <property type="match status" value="1"/>
</dbReference>
<protein>
    <recommendedName>
        <fullName evidence="10">Heme oxygenase 2</fullName>
    </recommendedName>
</protein>
<dbReference type="Gene3D" id="1.20.910.10">
    <property type="entry name" value="Heme oxygenase-like"/>
    <property type="match status" value="1"/>
</dbReference>
<dbReference type="PANTHER" id="PTHR35703">
    <property type="entry name" value="HEME OXYGENASE 1, CHLOROPLASTIC-RELATED"/>
    <property type="match status" value="1"/>
</dbReference>
<feature type="region of interest" description="Disordered" evidence="7">
    <location>
        <begin position="49"/>
        <end position="76"/>
    </location>
</feature>
<dbReference type="PANTHER" id="PTHR35703:SF1">
    <property type="entry name" value="INACTIVE HEME OXYGENASE 2, CHLOROPLASTIC-RELATED"/>
    <property type="match status" value="1"/>
</dbReference>
<evidence type="ECO:0000256" key="1">
    <source>
        <dbReference type="ARBA" id="ARBA00004229"/>
    </source>
</evidence>
<evidence type="ECO:0000256" key="7">
    <source>
        <dbReference type="SAM" id="MobiDB-lite"/>
    </source>
</evidence>
<dbReference type="EMBL" id="JABEZX010000009">
    <property type="protein sequence ID" value="MBA0566364.1"/>
    <property type="molecule type" value="Genomic_DNA"/>
</dbReference>
<keyword evidence="5" id="KW-0934">Plastid</keyword>
<comment type="subcellular location">
    <subcellularLocation>
        <location evidence="1">Plastid</location>
        <location evidence="1">Chloroplast</location>
    </subcellularLocation>
</comment>
<accession>A0A7J8MP32</accession>